<evidence type="ECO:0000313" key="4">
    <source>
        <dbReference type="EMBL" id="MCT2585298.1"/>
    </source>
</evidence>
<dbReference type="GO" id="GO:0005524">
    <property type="term" value="F:ATP binding"/>
    <property type="evidence" value="ECO:0007669"/>
    <property type="project" value="UniProtKB-KW"/>
</dbReference>
<dbReference type="EMBL" id="JAFFZE010000015">
    <property type="protein sequence ID" value="MCT2585298.1"/>
    <property type="molecule type" value="Genomic_DNA"/>
</dbReference>
<feature type="domain" description="ABC transporter" evidence="3">
    <location>
        <begin position="6"/>
        <end position="229"/>
    </location>
</feature>
<evidence type="ECO:0000256" key="1">
    <source>
        <dbReference type="ARBA" id="ARBA00022741"/>
    </source>
</evidence>
<keyword evidence="5" id="KW-1185">Reference proteome</keyword>
<protein>
    <submittedName>
        <fullName evidence="4">ABC transporter ATP-binding protein</fullName>
    </submittedName>
</protein>
<dbReference type="PROSITE" id="PS00211">
    <property type="entry name" value="ABC_TRANSPORTER_1"/>
    <property type="match status" value="1"/>
</dbReference>
<dbReference type="Pfam" id="PF00005">
    <property type="entry name" value="ABC_tran"/>
    <property type="match status" value="1"/>
</dbReference>
<keyword evidence="2 4" id="KW-0067">ATP-binding</keyword>
<organism evidence="4 5">
    <name type="scientific">Actinophytocola gossypii</name>
    <dbReference type="NCBI Taxonomy" id="2812003"/>
    <lineage>
        <taxon>Bacteria</taxon>
        <taxon>Bacillati</taxon>
        <taxon>Actinomycetota</taxon>
        <taxon>Actinomycetes</taxon>
        <taxon>Pseudonocardiales</taxon>
        <taxon>Pseudonocardiaceae</taxon>
    </lineage>
</organism>
<dbReference type="SMART" id="SM00382">
    <property type="entry name" value="AAA"/>
    <property type="match status" value="1"/>
</dbReference>
<dbReference type="Proteomes" id="UP001156441">
    <property type="component" value="Unassembled WGS sequence"/>
</dbReference>
<dbReference type="PROSITE" id="PS50893">
    <property type="entry name" value="ABC_TRANSPORTER_2"/>
    <property type="match status" value="1"/>
</dbReference>
<dbReference type="SUPFAM" id="SSF52540">
    <property type="entry name" value="P-loop containing nucleoside triphosphate hydrolases"/>
    <property type="match status" value="1"/>
</dbReference>
<dbReference type="RefSeq" id="WP_260192830.1">
    <property type="nucleotide sequence ID" value="NZ_JAFFZE010000015.1"/>
</dbReference>
<gene>
    <name evidence="4" type="ORF">JT362_19455</name>
</gene>
<dbReference type="Gene3D" id="3.40.50.300">
    <property type="entry name" value="P-loop containing nucleotide triphosphate hydrolases"/>
    <property type="match status" value="1"/>
</dbReference>
<dbReference type="InterPro" id="IPR003439">
    <property type="entry name" value="ABC_transporter-like_ATP-bd"/>
</dbReference>
<sequence>MDNYAVVAEGLRVRRGSREVLHDVGFAVPRGSITGLLGPSGCGKTTLLRCVVGVQVVAAGRVTVLGEPAGSRGLRNRIGYATQNPAVYADLTVRESLRYFAAILRAPKGDVDRVIEEVGLGSHTDHVIGELSGGQLSRASLAVALLGRPELLVLDEPTVGLDPVLREELWDLFNRLAGRGVTLIVSSHVMDEAARCQRLLLMRDGDILADDTPDALRARTDTADLEQAFLRLVREQGAVA</sequence>
<keyword evidence="1" id="KW-0547">Nucleotide-binding</keyword>
<evidence type="ECO:0000313" key="5">
    <source>
        <dbReference type="Proteomes" id="UP001156441"/>
    </source>
</evidence>
<evidence type="ECO:0000259" key="3">
    <source>
        <dbReference type="PROSITE" id="PS50893"/>
    </source>
</evidence>
<dbReference type="InterPro" id="IPR003593">
    <property type="entry name" value="AAA+_ATPase"/>
</dbReference>
<dbReference type="PANTHER" id="PTHR43038">
    <property type="entry name" value="ATP-BINDING CASSETTE, SUB-FAMILY H, MEMBER 1"/>
    <property type="match status" value="1"/>
</dbReference>
<reference evidence="4 5" key="1">
    <citation type="submission" date="2021-02" db="EMBL/GenBank/DDBJ databases">
        <title>Actinophytocola xerophila sp. nov., isolated from soil of cotton cropping field.</title>
        <authorList>
            <person name="Huang R."/>
            <person name="Chen X."/>
            <person name="Ge X."/>
            <person name="Liu W."/>
        </authorList>
    </citation>
    <scope>NUCLEOTIDE SEQUENCE [LARGE SCALE GENOMIC DNA]</scope>
    <source>
        <strain evidence="4 5">S1-96</strain>
    </source>
</reference>
<name>A0ABT2JBP6_9PSEU</name>
<evidence type="ECO:0000256" key="2">
    <source>
        <dbReference type="ARBA" id="ARBA00022840"/>
    </source>
</evidence>
<dbReference type="InterPro" id="IPR017871">
    <property type="entry name" value="ABC_transporter-like_CS"/>
</dbReference>
<dbReference type="PANTHER" id="PTHR43038:SF3">
    <property type="entry name" value="ABC TRANSPORTER G FAMILY MEMBER 20 ISOFORM X1"/>
    <property type="match status" value="1"/>
</dbReference>
<dbReference type="InterPro" id="IPR027417">
    <property type="entry name" value="P-loop_NTPase"/>
</dbReference>
<accession>A0ABT2JBP6</accession>
<comment type="caution">
    <text evidence="4">The sequence shown here is derived from an EMBL/GenBank/DDBJ whole genome shotgun (WGS) entry which is preliminary data.</text>
</comment>
<proteinExistence type="predicted"/>
<dbReference type="CDD" id="cd03230">
    <property type="entry name" value="ABC_DR_subfamily_A"/>
    <property type="match status" value="1"/>
</dbReference>